<evidence type="ECO:0000313" key="3">
    <source>
        <dbReference type="Proteomes" id="UP000000268"/>
    </source>
</evidence>
<dbReference type="PANTHER" id="PTHR10605">
    <property type="entry name" value="HEPARAN SULFATE SULFOTRANSFERASE"/>
    <property type="match status" value="1"/>
</dbReference>
<dbReference type="AlphaFoldDB" id="B0CGB3"/>
<dbReference type="Proteomes" id="UP000000268">
    <property type="component" value="Chromosome"/>
</dbReference>
<sequence length="304" mass="35656">MTMPNFVIIGAGKAGTTSLYKYLGEHPQIFMSPKKEPRFFAVEDEEINFQGPDDTRFKFINKIDDYQKLFNQVSNEIAIGEASPIYLTTPKAPRRIHHHIPNAKIIAILRDPIERAYSNFLDSLSRGIETTDNFSEAMLLEEERIKNRWAPHWHYKRKGFYFSLLKPYFELFDKKNIKIYFFEDLIKDPQKIVKDIYRFLGVDHCFSPDFSIRHNPSGIPRSKRLHTYFLQKIWSNGSKVNRSIGPKIANDLLQKIESGIFLLNLKEKPKISKKTRKEFINVYKEDILNLQGLVNRDLSPWLQA</sequence>
<proteinExistence type="predicted"/>
<name>B0CGB3_ACAM1</name>
<dbReference type="Pfam" id="PF13469">
    <property type="entry name" value="Sulfotransfer_3"/>
    <property type="match status" value="1"/>
</dbReference>
<dbReference type="SUPFAM" id="SSF52540">
    <property type="entry name" value="P-loop containing nucleoside triphosphate hydrolases"/>
    <property type="match status" value="1"/>
</dbReference>
<organism evidence="2 3">
    <name type="scientific">Acaryochloris marina (strain MBIC 11017)</name>
    <dbReference type="NCBI Taxonomy" id="329726"/>
    <lineage>
        <taxon>Bacteria</taxon>
        <taxon>Bacillati</taxon>
        <taxon>Cyanobacteriota</taxon>
        <taxon>Cyanophyceae</taxon>
        <taxon>Acaryochloridales</taxon>
        <taxon>Acaryochloridaceae</taxon>
        <taxon>Acaryochloris</taxon>
    </lineage>
</organism>
<accession>B0CGB3</accession>
<dbReference type="KEGG" id="amr:AM1_5719"/>
<dbReference type="eggNOG" id="COG4424">
    <property type="taxonomic scope" value="Bacteria"/>
</dbReference>
<dbReference type="EMBL" id="CP000828">
    <property type="protein sequence ID" value="ABW30666.1"/>
    <property type="molecule type" value="Genomic_DNA"/>
</dbReference>
<gene>
    <name evidence="2" type="ordered locus">AM1_5719</name>
</gene>
<keyword evidence="3" id="KW-1185">Reference proteome</keyword>
<dbReference type="PANTHER" id="PTHR10605:SF56">
    <property type="entry name" value="BIFUNCTIONAL HEPARAN SULFATE N-DEACETYLASE_N-SULFOTRANSFERASE"/>
    <property type="match status" value="1"/>
</dbReference>
<dbReference type="STRING" id="329726.AM1_5719"/>
<dbReference type="HOGENOM" id="CLU_017703_1_1_3"/>
<protein>
    <submittedName>
        <fullName evidence="2">Sulfotransferase</fullName>
    </submittedName>
</protein>
<evidence type="ECO:0000313" key="2">
    <source>
        <dbReference type="EMBL" id="ABW30666.1"/>
    </source>
</evidence>
<evidence type="ECO:0000256" key="1">
    <source>
        <dbReference type="ARBA" id="ARBA00022679"/>
    </source>
</evidence>
<keyword evidence="1 2" id="KW-0808">Transferase</keyword>
<dbReference type="InterPro" id="IPR037359">
    <property type="entry name" value="NST/OST"/>
</dbReference>
<dbReference type="Gene3D" id="3.40.50.300">
    <property type="entry name" value="P-loop containing nucleotide triphosphate hydrolases"/>
    <property type="match status" value="1"/>
</dbReference>
<reference evidence="2 3" key="1">
    <citation type="journal article" date="2008" name="Proc. Natl. Acad. Sci. U.S.A.">
        <title>Niche adaptation and genome expansion in the chlorophyll d-producing cyanobacterium Acaryochloris marina.</title>
        <authorList>
            <person name="Swingley W.D."/>
            <person name="Chen M."/>
            <person name="Cheung P.C."/>
            <person name="Conrad A.L."/>
            <person name="Dejesa L.C."/>
            <person name="Hao J."/>
            <person name="Honchak B.M."/>
            <person name="Karbach L.E."/>
            <person name="Kurdoglu A."/>
            <person name="Lahiri S."/>
            <person name="Mastrian S.D."/>
            <person name="Miyashita H."/>
            <person name="Page L."/>
            <person name="Ramakrishna P."/>
            <person name="Satoh S."/>
            <person name="Sattley W.M."/>
            <person name="Shimada Y."/>
            <person name="Taylor H.L."/>
            <person name="Tomo T."/>
            <person name="Tsuchiya T."/>
            <person name="Wang Z.T."/>
            <person name="Raymond J."/>
            <person name="Mimuro M."/>
            <person name="Blankenship R.E."/>
            <person name="Touchman J.W."/>
        </authorList>
    </citation>
    <scope>NUCLEOTIDE SEQUENCE [LARGE SCALE GENOMIC DNA]</scope>
    <source>
        <strain evidence="3">MBIC 11017</strain>
    </source>
</reference>
<dbReference type="GO" id="GO:0008146">
    <property type="term" value="F:sulfotransferase activity"/>
    <property type="evidence" value="ECO:0007669"/>
    <property type="project" value="InterPro"/>
</dbReference>
<dbReference type="InterPro" id="IPR027417">
    <property type="entry name" value="P-loop_NTPase"/>
</dbReference>